<accession>S4YQD2</accession>
<name>S4YQD2_SERPL</name>
<sequence>MQPLTGVLLPVTAPCGLFGPLGQIVARPLNPELTTLSRCFSRWLQGDEVDWRSVLGKGPGLTPSNDDTLLGMLLIAYLDNRVEVAALQPFFKRTAALGELTSRVSAHYLHYAEQGIFATPLHGLAQGLSMPERLSSAIDEVLRLGHFSGADTLLGVWLGVIAINALY</sequence>
<reference evidence="1 2" key="1">
    <citation type="journal article" date="2013" name="Genome Announc.">
        <title>Genome Sequence of Serratia plymuthica Strain S13, an Endophyte with Germination- and Plant-Growth-Promoting Activity from the Flower of Styrian Oil Pumpkin.</title>
        <authorList>
            <person name="Muller H."/>
            <person name="Furnkranz M."/>
            <person name="Grube M."/>
            <person name="Berg G."/>
        </authorList>
    </citation>
    <scope>NUCLEOTIDE SEQUENCE [LARGE SCALE GENOMIC DNA]</scope>
    <source>
        <strain evidence="1">S13</strain>
    </source>
</reference>
<organism evidence="1 2">
    <name type="scientific">Serratia plymuthica S13</name>
    <dbReference type="NCBI Taxonomy" id="1348660"/>
    <lineage>
        <taxon>Bacteria</taxon>
        <taxon>Pseudomonadati</taxon>
        <taxon>Pseudomonadota</taxon>
        <taxon>Gammaproteobacteria</taxon>
        <taxon>Enterobacterales</taxon>
        <taxon>Yersiniaceae</taxon>
        <taxon>Serratia</taxon>
    </lineage>
</organism>
<dbReference type="Proteomes" id="UP000014900">
    <property type="component" value="Chromosome"/>
</dbReference>
<gene>
    <name evidence="1" type="ORF">M621_05560</name>
</gene>
<dbReference type="KEGG" id="sry:M621_05560"/>
<protein>
    <recommendedName>
        <fullName evidence="3">DUF2877 domain-containing protein</fullName>
    </recommendedName>
</protein>
<dbReference type="EMBL" id="CP006566">
    <property type="protein sequence ID" value="AGP46846.1"/>
    <property type="molecule type" value="Genomic_DNA"/>
</dbReference>
<evidence type="ECO:0000313" key="1">
    <source>
        <dbReference type="EMBL" id="AGP46846.1"/>
    </source>
</evidence>
<dbReference type="HOGENOM" id="CLU_1593413_0_0_6"/>
<dbReference type="Pfam" id="PF11392">
    <property type="entry name" value="AllH"/>
    <property type="match status" value="1"/>
</dbReference>
<dbReference type="InterPro" id="IPR021530">
    <property type="entry name" value="AllH-like"/>
</dbReference>
<dbReference type="AlphaFoldDB" id="S4YQD2"/>
<dbReference type="PATRIC" id="fig|1348660.3.peg.1071"/>
<evidence type="ECO:0000313" key="2">
    <source>
        <dbReference type="Proteomes" id="UP000014900"/>
    </source>
</evidence>
<proteinExistence type="predicted"/>
<evidence type="ECO:0008006" key="3">
    <source>
        <dbReference type="Google" id="ProtNLM"/>
    </source>
</evidence>